<dbReference type="GO" id="GO:0005524">
    <property type="term" value="F:ATP binding"/>
    <property type="evidence" value="ECO:0007669"/>
    <property type="project" value="UniProtKB-UniRule"/>
</dbReference>
<feature type="compositionally biased region" description="Low complexity" evidence="6">
    <location>
        <begin position="94"/>
        <end position="111"/>
    </location>
</feature>
<evidence type="ECO:0000313" key="9">
    <source>
        <dbReference type="Proteomes" id="UP000660262"/>
    </source>
</evidence>
<dbReference type="AlphaFoldDB" id="A0A830H9K0"/>
<dbReference type="InterPro" id="IPR036961">
    <property type="entry name" value="Kinesin_motor_dom_sf"/>
</dbReference>
<evidence type="ECO:0000256" key="4">
    <source>
        <dbReference type="PROSITE-ProRule" id="PRU00283"/>
    </source>
</evidence>
<dbReference type="PANTHER" id="PTHR47972">
    <property type="entry name" value="KINESIN-LIKE PROTEIN KLP-3"/>
    <property type="match status" value="1"/>
</dbReference>
<reference evidence="8" key="1">
    <citation type="submission" date="2020-10" db="EMBL/GenBank/DDBJ databases">
        <title>Unveiling of a novel bifunctional photoreceptor, Dualchrome1, isolated from a cosmopolitan green alga.</title>
        <authorList>
            <person name="Suzuki S."/>
            <person name="Kawachi M."/>
        </authorList>
    </citation>
    <scope>NUCLEOTIDE SEQUENCE</scope>
    <source>
        <strain evidence="8">NIES 2893</strain>
    </source>
</reference>
<evidence type="ECO:0000256" key="1">
    <source>
        <dbReference type="ARBA" id="ARBA00022741"/>
    </source>
</evidence>
<dbReference type="InterPro" id="IPR001752">
    <property type="entry name" value="Kinesin_motor_dom"/>
</dbReference>
<dbReference type="GO" id="GO:0015630">
    <property type="term" value="C:microtubule cytoskeleton"/>
    <property type="evidence" value="ECO:0007669"/>
    <property type="project" value="TreeGrafter"/>
</dbReference>
<name>A0A830H9K0_9CHLO</name>
<dbReference type="SMART" id="SM00129">
    <property type="entry name" value="KISc"/>
    <property type="match status" value="1"/>
</dbReference>
<dbReference type="EMBL" id="BNJQ01000006">
    <property type="protein sequence ID" value="GHP03655.1"/>
    <property type="molecule type" value="Genomic_DNA"/>
</dbReference>
<dbReference type="PROSITE" id="PS50067">
    <property type="entry name" value="KINESIN_MOTOR_2"/>
    <property type="match status" value="1"/>
</dbReference>
<dbReference type="PANTHER" id="PTHR47972:SF28">
    <property type="entry name" value="KINESIN-LIKE PROTEIN KLP-3"/>
    <property type="match status" value="1"/>
</dbReference>
<feature type="coiled-coil region" evidence="5">
    <location>
        <begin position="564"/>
        <end position="645"/>
    </location>
</feature>
<keyword evidence="5" id="KW-0175">Coiled coil</keyword>
<dbReference type="Proteomes" id="UP000660262">
    <property type="component" value="Unassembled WGS sequence"/>
</dbReference>
<evidence type="ECO:0000259" key="7">
    <source>
        <dbReference type="PROSITE" id="PS50067"/>
    </source>
</evidence>
<dbReference type="PRINTS" id="PR00380">
    <property type="entry name" value="KINESINHEAVY"/>
</dbReference>
<feature type="compositionally biased region" description="Low complexity" evidence="6">
    <location>
        <begin position="44"/>
        <end position="69"/>
    </location>
</feature>
<dbReference type="Gene3D" id="3.40.850.10">
    <property type="entry name" value="Kinesin motor domain"/>
    <property type="match status" value="1"/>
</dbReference>
<feature type="region of interest" description="Disordered" evidence="6">
    <location>
        <begin position="1"/>
        <end position="139"/>
    </location>
</feature>
<feature type="binding site" evidence="4">
    <location>
        <begin position="840"/>
        <end position="847"/>
    </location>
    <ligand>
        <name>ATP</name>
        <dbReference type="ChEBI" id="CHEBI:30616"/>
    </ligand>
</feature>
<feature type="coiled-coil region" evidence="5">
    <location>
        <begin position="237"/>
        <end position="264"/>
    </location>
</feature>
<comment type="caution">
    <text evidence="8">The sequence shown here is derived from an EMBL/GenBank/DDBJ whole genome shotgun (WGS) entry which is preliminary data.</text>
</comment>
<evidence type="ECO:0000256" key="5">
    <source>
        <dbReference type="SAM" id="Coils"/>
    </source>
</evidence>
<evidence type="ECO:0000256" key="6">
    <source>
        <dbReference type="SAM" id="MobiDB-lite"/>
    </source>
</evidence>
<keyword evidence="9" id="KW-1185">Reference proteome</keyword>
<accession>A0A830H9K0</accession>
<dbReference type="InterPro" id="IPR027640">
    <property type="entry name" value="Kinesin-like_fam"/>
</dbReference>
<keyword evidence="2 4" id="KW-0067">ATP-binding</keyword>
<dbReference type="GO" id="GO:0007018">
    <property type="term" value="P:microtubule-based movement"/>
    <property type="evidence" value="ECO:0007669"/>
    <property type="project" value="InterPro"/>
</dbReference>
<proteinExistence type="inferred from homology"/>
<keyword evidence="3 4" id="KW-0505">Motor protein</keyword>
<feature type="compositionally biased region" description="Gly residues" evidence="6">
    <location>
        <begin position="26"/>
        <end position="36"/>
    </location>
</feature>
<dbReference type="Pfam" id="PF00225">
    <property type="entry name" value="Kinesin"/>
    <property type="match status" value="1"/>
</dbReference>
<keyword evidence="1 4" id="KW-0547">Nucleotide-binding</keyword>
<feature type="coiled-coil region" evidence="5">
    <location>
        <begin position="349"/>
        <end position="409"/>
    </location>
</feature>
<evidence type="ECO:0000313" key="8">
    <source>
        <dbReference type="EMBL" id="GHP03655.1"/>
    </source>
</evidence>
<feature type="compositionally biased region" description="Polar residues" evidence="6">
    <location>
        <begin position="70"/>
        <end position="80"/>
    </location>
</feature>
<feature type="coiled-coil region" evidence="5">
    <location>
        <begin position="721"/>
        <end position="748"/>
    </location>
</feature>
<evidence type="ECO:0000256" key="3">
    <source>
        <dbReference type="ARBA" id="ARBA00023175"/>
    </source>
</evidence>
<dbReference type="GO" id="GO:0008017">
    <property type="term" value="F:microtubule binding"/>
    <property type="evidence" value="ECO:0007669"/>
    <property type="project" value="InterPro"/>
</dbReference>
<gene>
    <name evidence="8" type="ORF">PPROV_000241000</name>
</gene>
<comment type="similarity">
    <text evidence="4">Belongs to the TRAFAC class myosin-kinesin ATPase superfamily. Kinesin family.</text>
</comment>
<dbReference type="InterPro" id="IPR019821">
    <property type="entry name" value="Kinesin_motor_CS"/>
</dbReference>
<feature type="domain" description="Kinesin motor" evidence="7">
    <location>
        <begin position="748"/>
        <end position="1107"/>
    </location>
</feature>
<sequence>MGGGLSSTARRGASKHNGEGATDHANGGGHGIGGLFGRRKSKVHSSSSSPQHASSPYDTGDGDDATITTSQHQPTDETQFSTLPSTPTRPPRRLTPLASATRSAPASPSDAMKPLSPRTWRRQTQEAEQEHKQALRDQEARHRREVTALRKEMEEAQLLQGQLARAADKKLLEAQAERHAREVEDMRAAFGEAAALQAQLEEEEEEAVWEHAAMASDTEASFRDEIELVRGEMAFLIEEQERLAQQEQGRIEELVAEVERQKVRHNVEMEAEVARRTRAEAEVARLTIAAGEEAVHRAAMQVESAAEAAMQAEAFFHKRLEAAAHRVVSQANDDDVRLEVQARRHGEDVRRMFAEMEELEDMIAREEESGVENVQARVAAQVKRHGNDVRRMFAEMEEMERLVRHEEESGREIVRGLVARAIMNVISSIEREEAETEAAAAAEMAAAAARLAAEEDMRASAAADAREAQAIISGASARETELVRLLREEREHAARLNAALEETSKRAADALLARGSDDAAAAAWQSLEQALVLRNAEADRRVEDERAFAVAAIAEAEARHKESAERLAADLAQAKLAKHKEEAQGATEARDREAALRLEAQDGEKMAIAKLAESESRAENAEAEVARLKAELASSEAAVAAAAAAPDANAAALAESEAARSRERSAAAAIAAKMRGTAESMRLWMERTRAEVSSFQRGLKLQLAGSLEWMGRASKSLSTKNAELARGLAKAYQERARLNNELIDMKGRIRVFARVRPMVGDAENGATPAVHVPNPGEVSVMLPAKAKLGGSSATGKLRPQTFAVDQALDAKCGQQVVYAEVAPLVHASLDGYNSCVIAYGQTGAGKTFTMEGVEGDRGVVWLAMNTLFARASEAAADLTYTFEVSILEVYNDTLRDLGVLETKPLGPGEQRQTLDVRLLPDGTTHVAGLSRHKVANTLDVAKLLRRAMSVRAQGATNINERSSRSHLVLTVHIACVPSHNVGRARVTKSKLVLVDLAGSERLGKSGSTGERLLEAQHINRSLSLLGSCISALRAKSRRVSRRAASLSNQPATDDSHIPFRDCRLTFVLSDSLGGDSKTLLLLHCAPTLAHSQESACTLAFGVRARGVSLGPATRQVSAAAKNSPYNISLPKPAGSPPLRTADADAVSAISEKLRESESNISRIREESARAYEL</sequence>
<dbReference type="OrthoDB" id="3176171at2759"/>
<dbReference type="InterPro" id="IPR027417">
    <property type="entry name" value="P-loop_NTPase"/>
</dbReference>
<feature type="compositionally biased region" description="Basic and acidic residues" evidence="6">
    <location>
        <begin position="123"/>
        <end position="139"/>
    </location>
</feature>
<dbReference type="SUPFAM" id="SSF52540">
    <property type="entry name" value="P-loop containing nucleoside triphosphate hydrolases"/>
    <property type="match status" value="1"/>
</dbReference>
<dbReference type="GO" id="GO:0003777">
    <property type="term" value="F:microtubule motor activity"/>
    <property type="evidence" value="ECO:0007669"/>
    <property type="project" value="InterPro"/>
</dbReference>
<protein>
    <recommendedName>
        <fullName evidence="7">Kinesin motor domain-containing protein</fullName>
    </recommendedName>
</protein>
<evidence type="ECO:0000256" key="2">
    <source>
        <dbReference type="ARBA" id="ARBA00022840"/>
    </source>
</evidence>
<dbReference type="PROSITE" id="PS00411">
    <property type="entry name" value="KINESIN_MOTOR_1"/>
    <property type="match status" value="1"/>
</dbReference>
<organism evidence="8 9">
    <name type="scientific">Pycnococcus provasolii</name>
    <dbReference type="NCBI Taxonomy" id="41880"/>
    <lineage>
        <taxon>Eukaryota</taxon>
        <taxon>Viridiplantae</taxon>
        <taxon>Chlorophyta</taxon>
        <taxon>Pseudoscourfieldiophyceae</taxon>
        <taxon>Pseudoscourfieldiales</taxon>
        <taxon>Pycnococcaceae</taxon>
        <taxon>Pycnococcus</taxon>
    </lineage>
</organism>